<sequence>MRDQYRGLPGWTGRRLSHPEMLELSAAAEACGFKVIVEEEDKHVPRLHLPPHPATFHGVELSPSFFEKGALATIFREAHGTLVIASESLPLPECVPIPQERGRQFLDEVASLDPLGMTDSDVIGMDGISLYFRLRHSGEERGFVAWSPGTHHAPRHHALVLALFRLATELAREAGSITFLEGIHGYLDAGLPVKVFEETPRRVRLFGRLSSLSSEALDSLFAATPPETPLLMDLTGFEGMGTLLYPRFARFHQRPGGTVWWVNRIAARQLKEAGIPEASLYTDLELAKAALAASPT</sequence>
<evidence type="ECO:0000313" key="1">
    <source>
        <dbReference type="EMBL" id="NBC44309.1"/>
    </source>
</evidence>
<dbReference type="RefSeq" id="WP_415829275.1">
    <property type="nucleotide sequence ID" value="NZ_CBCSLE010000001.1"/>
</dbReference>
<accession>A0A7X5BUP6</accession>
<protein>
    <submittedName>
        <fullName evidence="1">Uncharacterized protein</fullName>
    </submittedName>
</protein>
<organism evidence="1 2">
    <name type="scientific">Corallococcus exiguus</name>
    <dbReference type="NCBI Taxonomy" id="83462"/>
    <lineage>
        <taxon>Bacteria</taxon>
        <taxon>Pseudomonadati</taxon>
        <taxon>Myxococcota</taxon>
        <taxon>Myxococcia</taxon>
        <taxon>Myxococcales</taxon>
        <taxon>Cystobacterineae</taxon>
        <taxon>Myxococcaceae</taxon>
        <taxon>Corallococcus</taxon>
    </lineage>
</organism>
<dbReference type="Proteomes" id="UP000537825">
    <property type="component" value="Unassembled WGS sequence"/>
</dbReference>
<dbReference type="EMBL" id="JAAAPK010000010">
    <property type="protein sequence ID" value="NBC44309.1"/>
    <property type="molecule type" value="Genomic_DNA"/>
</dbReference>
<proteinExistence type="predicted"/>
<dbReference type="AlphaFoldDB" id="A0A7X5BUP6"/>
<name>A0A7X5BUP6_9BACT</name>
<gene>
    <name evidence="1" type="ORF">GTZ93_31325</name>
</gene>
<evidence type="ECO:0000313" key="2">
    <source>
        <dbReference type="Proteomes" id="UP000537825"/>
    </source>
</evidence>
<keyword evidence="2" id="KW-1185">Reference proteome</keyword>
<reference evidence="1 2" key="1">
    <citation type="submission" date="2020-01" db="EMBL/GenBank/DDBJ databases">
        <title>The draft genome sequence of Corallococcus exiguus DSM 14696.</title>
        <authorList>
            <person name="Zhang X."/>
            <person name="Zhu H."/>
        </authorList>
    </citation>
    <scope>NUCLEOTIDE SEQUENCE [LARGE SCALE GENOMIC DNA]</scope>
    <source>
        <strain evidence="1 2">DSM 14696</strain>
    </source>
</reference>
<comment type="caution">
    <text evidence="1">The sequence shown here is derived from an EMBL/GenBank/DDBJ whole genome shotgun (WGS) entry which is preliminary data.</text>
</comment>